<evidence type="ECO:0000313" key="14">
    <source>
        <dbReference type="Proteomes" id="UP000482155"/>
    </source>
</evidence>
<evidence type="ECO:0000256" key="11">
    <source>
        <dbReference type="SAM" id="SignalP"/>
    </source>
</evidence>
<evidence type="ECO:0000256" key="8">
    <source>
        <dbReference type="ARBA" id="ARBA00023114"/>
    </source>
</evidence>
<evidence type="ECO:0000256" key="6">
    <source>
        <dbReference type="ARBA" id="ARBA00022729"/>
    </source>
</evidence>
<dbReference type="PRINTS" id="PR00184">
    <property type="entry name" value="NEISSPPORIN"/>
</dbReference>
<organism evidence="13 14">
    <name type="scientific">Noviherbaspirillum galbum</name>
    <dbReference type="NCBI Taxonomy" id="2709383"/>
    <lineage>
        <taxon>Bacteria</taxon>
        <taxon>Pseudomonadati</taxon>
        <taxon>Pseudomonadota</taxon>
        <taxon>Betaproteobacteria</taxon>
        <taxon>Burkholderiales</taxon>
        <taxon>Oxalobacteraceae</taxon>
        <taxon>Noviherbaspirillum</taxon>
    </lineage>
</organism>
<sequence length="359" mass="36429">MKKSLLALAVFGAFAGAASAQSNVTIYGVVDAGITYESRGAVPAGQTGDSAWKLATGVQSGNRIGFKGTEDLGSGLKANFQLENGFNGDTGTIRQGGALFGRQAWVGLSGGFGSVSLGRQYDPLFIGLDSIDPFGTGLTGASTNLMAGGTAGASAAAQSGDVRINNSIVYSTNNLGGFTGNLAYGLGEVPGANSAGRTYALSGNYANGPINAVLAYSNNNNGTAAAPAVTNTTKVWLLGGTYDFGVAKAHLAYETEKNDVGLNYRDWLLGVSAPLGQGTVMASYINKNDRSAAGNAGAKQYALGYTYALSKRTNLYTSYSRVNNDGAAAFFAGDASSGGLAPAAGSNSNAFTVGVRHKF</sequence>
<dbReference type="Gene3D" id="2.40.160.10">
    <property type="entry name" value="Porin"/>
    <property type="match status" value="1"/>
</dbReference>
<feature type="domain" description="Porin" evidence="12">
    <location>
        <begin position="7"/>
        <end position="326"/>
    </location>
</feature>
<keyword evidence="9" id="KW-0472">Membrane</keyword>
<evidence type="ECO:0000256" key="7">
    <source>
        <dbReference type="ARBA" id="ARBA00023065"/>
    </source>
</evidence>
<evidence type="ECO:0000256" key="4">
    <source>
        <dbReference type="ARBA" id="ARBA00022452"/>
    </source>
</evidence>
<dbReference type="CDD" id="cd00342">
    <property type="entry name" value="gram_neg_porins"/>
    <property type="match status" value="1"/>
</dbReference>
<evidence type="ECO:0000256" key="5">
    <source>
        <dbReference type="ARBA" id="ARBA00022692"/>
    </source>
</evidence>
<evidence type="ECO:0000259" key="12">
    <source>
        <dbReference type="Pfam" id="PF13609"/>
    </source>
</evidence>
<dbReference type="Pfam" id="PF13609">
    <property type="entry name" value="Porin_4"/>
    <property type="match status" value="1"/>
</dbReference>
<keyword evidence="10" id="KW-0998">Cell outer membrane</keyword>
<comment type="subcellular location">
    <subcellularLocation>
        <location evidence="1">Cell outer membrane</location>
        <topology evidence="1">Multi-pass membrane protein</topology>
    </subcellularLocation>
</comment>
<dbReference type="InterPro" id="IPR002299">
    <property type="entry name" value="Porin_Neis"/>
</dbReference>
<accession>A0A6B3SXF6</accession>
<dbReference type="InterPro" id="IPR001702">
    <property type="entry name" value="Porin_Gram-ve"/>
</dbReference>
<keyword evidence="6 11" id="KW-0732">Signal</keyword>
<dbReference type="GO" id="GO:0046930">
    <property type="term" value="C:pore complex"/>
    <property type="evidence" value="ECO:0007669"/>
    <property type="project" value="UniProtKB-KW"/>
</dbReference>
<evidence type="ECO:0000256" key="9">
    <source>
        <dbReference type="ARBA" id="ARBA00023136"/>
    </source>
</evidence>
<name>A0A6B3SXF6_9BURK</name>
<reference evidence="13 14" key="1">
    <citation type="submission" date="2020-02" db="EMBL/GenBank/DDBJ databases">
        <authorList>
            <person name="Kim M.K."/>
        </authorList>
    </citation>
    <scope>NUCLEOTIDE SEQUENCE [LARGE SCALE GENOMIC DNA]</scope>
    <source>
        <strain evidence="13 14">17J57-3</strain>
    </source>
</reference>
<protein>
    <submittedName>
        <fullName evidence="13">Porin</fullName>
    </submittedName>
</protein>
<keyword evidence="14" id="KW-1185">Reference proteome</keyword>
<dbReference type="InterPro" id="IPR033900">
    <property type="entry name" value="Gram_neg_porin_domain"/>
</dbReference>
<evidence type="ECO:0000256" key="3">
    <source>
        <dbReference type="ARBA" id="ARBA00022448"/>
    </source>
</evidence>
<dbReference type="PANTHER" id="PTHR34501">
    <property type="entry name" value="PROTEIN YDDL-RELATED"/>
    <property type="match status" value="1"/>
</dbReference>
<dbReference type="GO" id="GO:0015288">
    <property type="term" value="F:porin activity"/>
    <property type="evidence" value="ECO:0007669"/>
    <property type="project" value="UniProtKB-KW"/>
</dbReference>
<dbReference type="PRINTS" id="PR00182">
    <property type="entry name" value="ECOLNEIPORIN"/>
</dbReference>
<dbReference type="Proteomes" id="UP000482155">
    <property type="component" value="Unassembled WGS sequence"/>
</dbReference>
<dbReference type="InterPro" id="IPR023614">
    <property type="entry name" value="Porin_dom_sf"/>
</dbReference>
<dbReference type="InterPro" id="IPR050298">
    <property type="entry name" value="Gram-neg_bact_OMP"/>
</dbReference>
<keyword evidence="4" id="KW-1134">Transmembrane beta strand</keyword>
<keyword evidence="7" id="KW-0406">Ion transport</keyword>
<proteinExistence type="predicted"/>
<gene>
    <name evidence="13" type="ORF">G3574_24395</name>
</gene>
<dbReference type="GO" id="GO:0009279">
    <property type="term" value="C:cell outer membrane"/>
    <property type="evidence" value="ECO:0007669"/>
    <property type="project" value="UniProtKB-SubCell"/>
</dbReference>
<feature type="signal peptide" evidence="11">
    <location>
        <begin position="1"/>
        <end position="20"/>
    </location>
</feature>
<evidence type="ECO:0000256" key="1">
    <source>
        <dbReference type="ARBA" id="ARBA00004571"/>
    </source>
</evidence>
<feature type="chain" id="PRO_5025668262" evidence="11">
    <location>
        <begin position="21"/>
        <end position="359"/>
    </location>
</feature>
<dbReference type="AlphaFoldDB" id="A0A6B3SXF6"/>
<evidence type="ECO:0000256" key="2">
    <source>
        <dbReference type="ARBA" id="ARBA00011233"/>
    </source>
</evidence>
<keyword evidence="3" id="KW-0813">Transport</keyword>
<dbReference type="GO" id="GO:0034220">
    <property type="term" value="P:monoatomic ion transmembrane transport"/>
    <property type="evidence" value="ECO:0007669"/>
    <property type="project" value="InterPro"/>
</dbReference>
<keyword evidence="8" id="KW-0626">Porin</keyword>
<comment type="caution">
    <text evidence="13">The sequence shown here is derived from an EMBL/GenBank/DDBJ whole genome shotgun (WGS) entry which is preliminary data.</text>
</comment>
<evidence type="ECO:0000313" key="13">
    <source>
        <dbReference type="EMBL" id="NEX64235.1"/>
    </source>
</evidence>
<dbReference type="EMBL" id="JAAIVB010000079">
    <property type="protein sequence ID" value="NEX64235.1"/>
    <property type="molecule type" value="Genomic_DNA"/>
</dbReference>
<evidence type="ECO:0000256" key="10">
    <source>
        <dbReference type="ARBA" id="ARBA00023237"/>
    </source>
</evidence>
<dbReference type="RefSeq" id="WP_163968173.1">
    <property type="nucleotide sequence ID" value="NZ_JAAIVB010000079.1"/>
</dbReference>
<comment type="subunit">
    <text evidence="2">Homotrimer.</text>
</comment>
<keyword evidence="5" id="KW-0812">Transmembrane</keyword>
<dbReference type="SUPFAM" id="SSF56935">
    <property type="entry name" value="Porins"/>
    <property type="match status" value="1"/>
</dbReference>
<dbReference type="PANTHER" id="PTHR34501:SF9">
    <property type="entry name" value="MAJOR OUTER MEMBRANE PROTEIN P.IA"/>
    <property type="match status" value="1"/>
</dbReference>